<gene>
    <name evidence="11" type="primary">DIT2_12</name>
    <name evidence="11" type="ORF">EIP91_006302</name>
</gene>
<comment type="cofactor">
    <cofactor evidence="1 9">
        <name>heme</name>
        <dbReference type="ChEBI" id="CHEBI:30413"/>
    </cofactor>
</comment>
<reference evidence="11 12" key="1">
    <citation type="submission" date="2018-11" db="EMBL/GenBank/DDBJ databases">
        <title>Genome assembly of Steccherinum ochraceum LE-BIN_3174, the white-rot fungus of the Steccherinaceae family (The Residual Polyporoid clade, Polyporales, Basidiomycota).</title>
        <authorList>
            <person name="Fedorova T.V."/>
            <person name="Glazunova O.A."/>
            <person name="Landesman E.O."/>
            <person name="Moiseenko K.V."/>
            <person name="Psurtseva N.V."/>
            <person name="Savinova O.S."/>
            <person name="Shakhova N.V."/>
            <person name="Tyazhelova T.V."/>
            <person name="Vasina D.V."/>
        </authorList>
    </citation>
    <scope>NUCLEOTIDE SEQUENCE [LARGE SCALE GENOMIC DNA]</scope>
    <source>
        <strain evidence="11 12">LE-BIN_3174</strain>
    </source>
</reference>
<evidence type="ECO:0000256" key="6">
    <source>
        <dbReference type="ARBA" id="ARBA00023002"/>
    </source>
</evidence>
<evidence type="ECO:0000256" key="7">
    <source>
        <dbReference type="ARBA" id="ARBA00023004"/>
    </source>
</evidence>
<dbReference type="InterPro" id="IPR001128">
    <property type="entry name" value="Cyt_P450"/>
</dbReference>
<dbReference type="GO" id="GO:0020037">
    <property type="term" value="F:heme binding"/>
    <property type="evidence" value="ECO:0007669"/>
    <property type="project" value="InterPro"/>
</dbReference>
<dbReference type="SUPFAM" id="SSF48264">
    <property type="entry name" value="Cytochrome P450"/>
    <property type="match status" value="2"/>
</dbReference>
<evidence type="ECO:0000256" key="10">
    <source>
        <dbReference type="SAM" id="SignalP"/>
    </source>
</evidence>
<keyword evidence="10" id="KW-0732">Signal</keyword>
<dbReference type="PRINTS" id="PR00463">
    <property type="entry name" value="EP450I"/>
</dbReference>
<dbReference type="GO" id="GO:0016705">
    <property type="term" value="F:oxidoreductase activity, acting on paired donors, with incorporation or reduction of molecular oxygen"/>
    <property type="evidence" value="ECO:0007669"/>
    <property type="project" value="InterPro"/>
</dbReference>
<keyword evidence="6" id="KW-0560">Oxidoreductase</keyword>
<dbReference type="AlphaFoldDB" id="A0A4R0RPV4"/>
<dbReference type="InterPro" id="IPR050121">
    <property type="entry name" value="Cytochrome_P450_monoxygenase"/>
</dbReference>
<dbReference type="Proteomes" id="UP000292702">
    <property type="component" value="Unassembled WGS sequence"/>
</dbReference>
<dbReference type="PANTHER" id="PTHR24305">
    <property type="entry name" value="CYTOCHROME P450"/>
    <property type="match status" value="1"/>
</dbReference>
<feature type="signal peptide" evidence="10">
    <location>
        <begin position="1"/>
        <end position="15"/>
    </location>
</feature>
<evidence type="ECO:0000256" key="5">
    <source>
        <dbReference type="ARBA" id="ARBA00022723"/>
    </source>
</evidence>
<evidence type="ECO:0000256" key="8">
    <source>
        <dbReference type="ARBA" id="ARBA00023033"/>
    </source>
</evidence>
<evidence type="ECO:0000256" key="2">
    <source>
        <dbReference type="ARBA" id="ARBA00005179"/>
    </source>
</evidence>
<evidence type="ECO:0000256" key="3">
    <source>
        <dbReference type="ARBA" id="ARBA00010617"/>
    </source>
</evidence>
<dbReference type="PRINTS" id="PR00385">
    <property type="entry name" value="P450"/>
</dbReference>
<evidence type="ECO:0000313" key="11">
    <source>
        <dbReference type="EMBL" id="TCD69766.1"/>
    </source>
</evidence>
<dbReference type="GO" id="GO:0004497">
    <property type="term" value="F:monooxygenase activity"/>
    <property type="evidence" value="ECO:0007669"/>
    <property type="project" value="UniProtKB-KW"/>
</dbReference>
<evidence type="ECO:0000256" key="4">
    <source>
        <dbReference type="ARBA" id="ARBA00022617"/>
    </source>
</evidence>
<keyword evidence="4 9" id="KW-0349">Heme</keyword>
<protein>
    <submittedName>
        <fullName evidence="11">Cytochrome P450-dit2</fullName>
    </submittedName>
</protein>
<organism evidence="11 12">
    <name type="scientific">Steccherinum ochraceum</name>
    <dbReference type="NCBI Taxonomy" id="92696"/>
    <lineage>
        <taxon>Eukaryota</taxon>
        <taxon>Fungi</taxon>
        <taxon>Dikarya</taxon>
        <taxon>Basidiomycota</taxon>
        <taxon>Agaricomycotina</taxon>
        <taxon>Agaricomycetes</taxon>
        <taxon>Polyporales</taxon>
        <taxon>Steccherinaceae</taxon>
        <taxon>Steccherinum</taxon>
    </lineage>
</organism>
<dbReference type="PANTHER" id="PTHR24305:SF166">
    <property type="entry name" value="CYTOCHROME P450 12A4, MITOCHONDRIAL-RELATED"/>
    <property type="match status" value="1"/>
</dbReference>
<keyword evidence="12" id="KW-1185">Reference proteome</keyword>
<keyword evidence="5 9" id="KW-0479">Metal-binding</keyword>
<accession>A0A4R0RPV4</accession>
<keyword evidence="8" id="KW-0503">Monooxygenase</keyword>
<dbReference type="Pfam" id="PF00067">
    <property type="entry name" value="p450"/>
    <property type="match status" value="3"/>
</dbReference>
<comment type="pathway">
    <text evidence="2">Secondary metabolite biosynthesis.</text>
</comment>
<proteinExistence type="inferred from homology"/>
<dbReference type="Gene3D" id="1.10.630.10">
    <property type="entry name" value="Cytochrome P450"/>
    <property type="match status" value="2"/>
</dbReference>
<dbReference type="EMBL" id="RWJN01000034">
    <property type="protein sequence ID" value="TCD69766.1"/>
    <property type="molecule type" value="Genomic_DNA"/>
</dbReference>
<dbReference type="STRING" id="92696.A0A4R0RPV4"/>
<name>A0A4R0RPV4_9APHY</name>
<comment type="caution">
    <text evidence="11">The sequence shown here is derived from an EMBL/GenBank/DDBJ whole genome shotgun (WGS) entry which is preliminary data.</text>
</comment>
<evidence type="ECO:0000256" key="1">
    <source>
        <dbReference type="ARBA" id="ARBA00001971"/>
    </source>
</evidence>
<dbReference type="OrthoDB" id="1470350at2759"/>
<dbReference type="GO" id="GO:0005506">
    <property type="term" value="F:iron ion binding"/>
    <property type="evidence" value="ECO:0007669"/>
    <property type="project" value="InterPro"/>
</dbReference>
<evidence type="ECO:0000313" key="12">
    <source>
        <dbReference type="Proteomes" id="UP000292702"/>
    </source>
</evidence>
<evidence type="ECO:0000256" key="9">
    <source>
        <dbReference type="PIRSR" id="PIRSR602401-1"/>
    </source>
</evidence>
<dbReference type="InterPro" id="IPR002401">
    <property type="entry name" value="Cyt_P450_E_grp-I"/>
</dbReference>
<feature type="binding site" description="axial binding residue" evidence="9">
    <location>
        <position position="481"/>
    </location>
    <ligand>
        <name>heme</name>
        <dbReference type="ChEBI" id="CHEBI:30413"/>
    </ligand>
    <ligandPart>
        <name>Fe</name>
        <dbReference type="ChEBI" id="CHEBI:18248"/>
    </ligandPart>
</feature>
<keyword evidence="7 9" id="KW-0408">Iron</keyword>
<dbReference type="InterPro" id="IPR036396">
    <property type="entry name" value="Cyt_P450_sf"/>
</dbReference>
<comment type="similarity">
    <text evidence="3">Belongs to the cytochrome P450 family.</text>
</comment>
<sequence length="978" mass="107487">MQSISILLFFGAALSAWKLLSRYLNPGPLDNLPGPPTASWVAGNMRDLFDRFGWTFVDSLDAYGGVSKIHGMFGGKVLHVFDPLACHQILVKDSQAFEAPSWFLEGLKYIFGPGLGTTTGDVHRKQRQLITPAFSTEQMRNLAPIFFGVAQKLRDTISAEVLDSSKELDMFHLTGRAALEIIGQGGLGYSFDPLTQVVHNTFAEAVKALVRVLVLAPCSAITLTFIPPPLQANISEDRTIEVFSSILQILRTSILPAQVSSTVTFAQSQKTGEHNRHHTYEINGIGEGKDIMSILLKANMAASTADRLPDEEIVAQMSSFIFAGTDTTSAALTQVIHMLAVHTDVQEKLRSEIQPVLGEDGVSYDEINALPYLDAVCRETLRLYPSTNFVAREAIENTSLSFYESVRGLNGETMSGISVPKGTVIMINLRASNRNKATWGEDAHQWRPDRWLSPLPSTLIDARVPGVYSHLLTFTAGARSCLGFRFAELEMKVILSTLLSSFKFSVSDKEIVWNMAGVRFPTAGKESIEPSLSYLLWKVTRQGPSFSHLDNLPGPRGQSWFMGCLKQLFDRHGWTFLDELSTSYGGVFRIPGLCGTSILHVHDPAALQHIFAKEPHSFEEPGWVIDSNQILLGPGVGTTVGDAHRKQRRMLGPAFSTENMRHLTPVFYAVVKRLTDAIEAEIQDEAGEVNILGWMNRAALEMIGQGGLGPLLFEIGPLMSFSPFMSLNALGKVADEIHKMSVDVLQAKKDALSGQPQSGSVAADEAKSRDIISILVRGNMSPSTTDRLSDEEVLAQMSTLAFAATDTSAAALAQMLQELSEHPDEQQLLRREAQQAYEAHGEEIPHDDLLALPYLDAVVRETLRLYPPATFVARETVRDTLIPTSEPIHCKNGETINQLLVARGTSVLVSIYASNRSKTIWGEDVLQWKPERWLQPLPKGVVDARVPGIYSNLTTLMCRNKIRSAGNQSDPVLLAAIL</sequence>
<feature type="chain" id="PRO_5020355021" evidence="10">
    <location>
        <begin position="16"/>
        <end position="978"/>
    </location>
</feature>
<dbReference type="CDD" id="cd11069">
    <property type="entry name" value="CYP_FUM15-like"/>
    <property type="match status" value="1"/>
</dbReference>